<dbReference type="Pfam" id="PF10255">
    <property type="entry name" value="Paf67"/>
    <property type="match status" value="1"/>
</dbReference>
<keyword evidence="2 4" id="KW-0396">Initiation factor</keyword>
<sequence>MAQPYTGEEEEELYDDGAPDFGIQRADYDGNYNEAEAEQYAQQQRVAEAAAHQAQQAEALAAVPEPVKNYIMHLFNLVTASSPSLPEIQAAYEQGWARLTDKFFAKTEWPEAETIAPLVNHGPSACFCRSILFLHLTPSSLPTDEVFLTLYRELYFRHVYARLQPDIDDRIASYENYCQLFNLILNSPGPVPLSLPIDWLYNIIDEFVYQYTSFALWRNKVTGKTDEEKQILAESSQVWSCYSVLNVLYSLIQKSKIQDQLAAQAEGIEDVEAIAGEFGSIRLYYHLGYFSILGLLRVHVLLGDYTLALQMLDGIDLNKKALFTRVTAAHVATYYYVGFSYLMLGRYPDAIRALSHILFFVLRLKHFQRGSQFDQINKTADRMYALLAICQALCPTKVDEGISTAMKDKFGDQHAKMARGGAESLPAFQEMFSLGAPRFISPNPPPYELESNDALTTYAALPDASAHQTTIFLGSVESQLSTSTLRSFLRLYTTLGTDKLAKFLEVEEDEVLEMLMVAKGAARKLTWTEGSLLQGEVFGVSDINFGIDEGHLTVAQSTTSRRYGDFFLRHGLKFSDVYENLKNKPLPIPKNHNGNNAGASAAKPSQTNSEAPKSSTTGSKGVAWAKA</sequence>
<dbReference type="GO" id="GO:0033290">
    <property type="term" value="C:eukaryotic 48S preinitiation complex"/>
    <property type="evidence" value="ECO:0007669"/>
    <property type="project" value="UniProtKB-UniRule"/>
</dbReference>
<keyword evidence="1 4" id="KW-0963">Cytoplasm</keyword>
<comment type="function">
    <text evidence="4">Component of the eukaryotic translation initiation factor 3 (eIF-3) complex, which is involved in protein synthesis of a specialized repertoire of mRNAs and, together with other initiation factors, stimulates binding of mRNA and methionyl-tRNAi to the 40S ribosome. The eIF-3 complex specifically targets and initiates translation of a subset of mRNAs involved in cell proliferation.</text>
</comment>
<feature type="domain" description="PCI" evidence="6">
    <location>
        <begin position="353"/>
        <end position="551"/>
    </location>
</feature>
<evidence type="ECO:0000313" key="8">
    <source>
        <dbReference type="Proteomes" id="UP000249464"/>
    </source>
</evidence>
<accession>A0A2X0PCC9</accession>
<comment type="subcellular location">
    <subcellularLocation>
        <location evidence="4">Cytoplasm</location>
    </subcellularLocation>
</comment>
<keyword evidence="3 4" id="KW-0648">Protein biosynthesis</keyword>
<dbReference type="InterPro" id="IPR000717">
    <property type="entry name" value="PCI_dom"/>
</dbReference>
<comment type="subunit">
    <text evidence="4">Component of the eukaryotic translation initiation factor 3 (eIF-3) complex.</text>
</comment>
<keyword evidence="8" id="KW-1185">Reference proteome</keyword>
<evidence type="ECO:0000313" key="7">
    <source>
        <dbReference type="EMBL" id="SGY72999.1"/>
    </source>
</evidence>
<feature type="region of interest" description="Disordered" evidence="5">
    <location>
        <begin position="585"/>
        <end position="627"/>
    </location>
</feature>
<gene>
    <name evidence="7" type="primary">BQ5605_C005g03247</name>
    <name evidence="7" type="ORF">BQ5605_C005G03247</name>
</gene>
<dbReference type="AlphaFoldDB" id="A0A2X0PCC9"/>
<evidence type="ECO:0000256" key="2">
    <source>
        <dbReference type="ARBA" id="ARBA00022540"/>
    </source>
</evidence>
<feature type="compositionally biased region" description="Acidic residues" evidence="5">
    <location>
        <begin position="7"/>
        <end position="18"/>
    </location>
</feature>
<evidence type="ECO:0000259" key="6">
    <source>
        <dbReference type="PROSITE" id="PS50250"/>
    </source>
</evidence>
<dbReference type="GO" id="GO:0005852">
    <property type="term" value="C:eukaryotic translation initiation factor 3 complex"/>
    <property type="evidence" value="ECO:0007669"/>
    <property type="project" value="UniProtKB-UniRule"/>
</dbReference>
<name>A0A2X0PCC9_9BASI</name>
<comment type="similarity">
    <text evidence="4">Belongs to the eIF-3 subunit L family.</text>
</comment>
<dbReference type="PANTHER" id="PTHR13242:SF0">
    <property type="entry name" value="EUKARYOTIC TRANSLATION INITIATION FACTOR 3 SUBUNIT L"/>
    <property type="match status" value="1"/>
</dbReference>
<dbReference type="Proteomes" id="UP000249464">
    <property type="component" value="Unassembled WGS sequence"/>
</dbReference>
<dbReference type="GO" id="GO:0016282">
    <property type="term" value="C:eukaryotic 43S preinitiation complex"/>
    <property type="evidence" value="ECO:0007669"/>
    <property type="project" value="UniProtKB-UniRule"/>
</dbReference>
<dbReference type="InterPro" id="IPR019382">
    <property type="entry name" value="eIF3l"/>
</dbReference>
<dbReference type="EMBL" id="FQNC01000047">
    <property type="protein sequence ID" value="SGY72999.1"/>
    <property type="molecule type" value="Genomic_DNA"/>
</dbReference>
<dbReference type="GO" id="GO:0003743">
    <property type="term" value="F:translation initiation factor activity"/>
    <property type="evidence" value="ECO:0007669"/>
    <property type="project" value="UniProtKB-UniRule"/>
</dbReference>
<organism evidence="7 8">
    <name type="scientific">Microbotryum silenes-dioicae</name>
    <dbReference type="NCBI Taxonomy" id="796604"/>
    <lineage>
        <taxon>Eukaryota</taxon>
        <taxon>Fungi</taxon>
        <taxon>Dikarya</taxon>
        <taxon>Basidiomycota</taxon>
        <taxon>Pucciniomycotina</taxon>
        <taxon>Microbotryomycetes</taxon>
        <taxon>Microbotryales</taxon>
        <taxon>Microbotryaceae</taxon>
        <taxon>Microbotryum</taxon>
    </lineage>
</organism>
<reference evidence="7 8" key="1">
    <citation type="submission" date="2016-11" db="EMBL/GenBank/DDBJ databases">
        <authorList>
            <person name="Jaros S."/>
            <person name="Januszkiewicz K."/>
            <person name="Wedrychowicz H."/>
        </authorList>
    </citation>
    <scope>NUCLEOTIDE SEQUENCE [LARGE SCALE GENOMIC DNA]</scope>
</reference>
<dbReference type="STRING" id="796604.A0A2X0PCC9"/>
<protein>
    <recommendedName>
        <fullName evidence="4">Eukaryotic translation initiation factor 3 subunit L</fullName>
        <shortName evidence="4">eIF3l</shortName>
    </recommendedName>
</protein>
<dbReference type="PANTHER" id="PTHR13242">
    <property type="entry name" value="EUKARYOTIC TRANSLATION INITIATION FACTOR 3"/>
    <property type="match status" value="1"/>
</dbReference>
<evidence type="ECO:0000256" key="3">
    <source>
        <dbReference type="ARBA" id="ARBA00022917"/>
    </source>
</evidence>
<feature type="region of interest" description="Disordered" evidence="5">
    <location>
        <begin position="1"/>
        <end position="29"/>
    </location>
</feature>
<dbReference type="GO" id="GO:0001732">
    <property type="term" value="P:formation of cytoplasmic translation initiation complex"/>
    <property type="evidence" value="ECO:0007669"/>
    <property type="project" value="UniProtKB-UniRule"/>
</dbReference>
<evidence type="ECO:0000256" key="1">
    <source>
        <dbReference type="ARBA" id="ARBA00022490"/>
    </source>
</evidence>
<feature type="compositionally biased region" description="Polar residues" evidence="5">
    <location>
        <begin position="603"/>
        <end position="619"/>
    </location>
</feature>
<feature type="compositionally biased region" description="Low complexity" evidence="5">
    <location>
        <begin position="591"/>
        <end position="602"/>
    </location>
</feature>
<evidence type="ECO:0000256" key="5">
    <source>
        <dbReference type="SAM" id="MobiDB-lite"/>
    </source>
</evidence>
<proteinExistence type="inferred from homology"/>
<dbReference type="PROSITE" id="PS50250">
    <property type="entry name" value="PCI"/>
    <property type="match status" value="1"/>
</dbReference>
<evidence type="ECO:0000256" key="4">
    <source>
        <dbReference type="HAMAP-Rule" id="MF_03011"/>
    </source>
</evidence>
<dbReference type="HAMAP" id="MF_03011">
    <property type="entry name" value="eIF3l"/>
    <property type="match status" value="1"/>
</dbReference>